<accession>A0A2K3MF67</accession>
<sequence length="200" mass="23009">MGKSPNSSHNVALRCYEDFKNHSCHIENVLSKLTEQQILSNRLRLKTTIDAVRWLTFQACPFRGHDESLTSRNRGNFLEMIKILADYNKDVKEVVLENAPKNAKYTSPDIQKDILRVIAMKVQKEIREEIGNSKFCLLVDEARDESKKEQMAVVIRFVDKSGYVKERFLDIVHVDDTTSSTLKQGICSILSRHNLDIQNV</sequence>
<evidence type="ECO:0000259" key="1">
    <source>
        <dbReference type="Pfam" id="PF14291"/>
    </source>
</evidence>
<evidence type="ECO:0000313" key="3">
    <source>
        <dbReference type="Proteomes" id="UP000236291"/>
    </source>
</evidence>
<protein>
    <submittedName>
        <fullName evidence="2">Repressor of the inhibitor of the protein kinase-like protein</fullName>
    </submittedName>
</protein>
<proteinExistence type="predicted"/>
<dbReference type="Proteomes" id="UP000236291">
    <property type="component" value="Unassembled WGS sequence"/>
</dbReference>
<comment type="caution">
    <text evidence="2">The sequence shown here is derived from an EMBL/GenBank/DDBJ whole genome shotgun (WGS) entry which is preliminary data.</text>
</comment>
<dbReference type="PANTHER" id="PTHR45749:SF37">
    <property type="entry name" value="OS05G0311600 PROTEIN"/>
    <property type="match status" value="1"/>
</dbReference>
<organism evidence="2 3">
    <name type="scientific">Trifolium pratense</name>
    <name type="common">Red clover</name>
    <dbReference type="NCBI Taxonomy" id="57577"/>
    <lineage>
        <taxon>Eukaryota</taxon>
        <taxon>Viridiplantae</taxon>
        <taxon>Streptophyta</taxon>
        <taxon>Embryophyta</taxon>
        <taxon>Tracheophyta</taxon>
        <taxon>Spermatophyta</taxon>
        <taxon>Magnoliopsida</taxon>
        <taxon>eudicotyledons</taxon>
        <taxon>Gunneridae</taxon>
        <taxon>Pentapetalae</taxon>
        <taxon>rosids</taxon>
        <taxon>fabids</taxon>
        <taxon>Fabales</taxon>
        <taxon>Fabaceae</taxon>
        <taxon>Papilionoideae</taxon>
        <taxon>50 kb inversion clade</taxon>
        <taxon>NPAAA clade</taxon>
        <taxon>Hologalegina</taxon>
        <taxon>IRL clade</taxon>
        <taxon>Trifolieae</taxon>
        <taxon>Trifolium</taxon>
    </lineage>
</organism>
<gene>
    <name evidence="2" type="ORF">L195_g045564</name>
</gene>
<dbReference type="Pfam" id="PF14291">
    <property type="entry name" value="DUF4371"/>
    <property type="match status" value="1"/>
</dbReference>
<dbReference type="EMBL" id="ASHM01059802">
    <property type="protein sequence ID" value="PNX89445.1"/>
    <property type="molecule type" value="Genomic_DNA"/>
</dbReference>
<feature type="domain" description="DUF4371" evidence="1">
    <location>
        <begin position="4"/>
        <end position="198"/>
    </location>
</feature>
<reference evidence="2 3" key="1">
    <citation type="journal article" date="2014" name="Am. J. Bot.">
        <title>Genome assembly and annotation for red clover (Trifolium pratense; Fabaceae).</title>
        <authorList>
            <person name="Istvanek J."/>
            <person name="Jaros M."/>
            <person name="Krenek A."/>
            <person name="Repkova J."/>
        </authorList>
    </citation>
    <scope>NUCLEOTIDE SEQUENCE [LARGE SCALE GENOMIC DNA]</scope>
    <source>
        <strain evidence="3">cv. Tatra</strain>
        <tissue evidence="2">Young leaves</tissue>
    </source>
</reference>
<dbReference type="STRING" id="57577.A0A2K3MF67"/>
<keyword evidence="2" id="KW-0418">Kinase</keyword>
<dbReference type="GO" id="GO:0016301">
    <property type="term" value="F:kinase activity"/>
    <property type="evidence" value="ECO:0007669"/>
    <property type="project" value="UniProtKB-KW"/>
</dbReference>
<name>A0A2K3MF67_TRIPR</name>
<dbReference type="PANTHER" id="PTHR45749">
    <property type="match status" value="1"/>
</dbReference>
<reference evidence="2 3" key="2">
    <citation type="journal article" date="2017" name="Front. Plant Sci.">
        <title>Gene Classification and Mining of Molecular Markers Useful in Red Clover (Trifolium pratense) Breeding.</title>
        <authorList>
            <person name="Istvanek J."/>
            <person name="Dluhosova J."/>
            <person name="Dluhos P."/>
            <person name="Patkova L."/>
            <person name="Nedelnik J."/>
            <person name="Repkova J."/>
        </authorList>
    </citation>
    <scope>NUCLEOTIDE SEQUENCE [LARGE SCALE GENOMIC DNA]</scope>
    <source>
        <strain evidence="3">cv. Tatra</strain>
        <tissue evidence="2">Young leaves</tissue>
    </source>
</reference>
<keyword evidence="2" id="KW-0808">Transferase</keyword>
<dbReference type="AlphaFoldDB" id="A0A2K3MF67"/>
<dbReference type="InterPro" id="IPR025398">
    <property type="entry name" value="DUF4371"/>
</dbReference>
<evidence type="ECO:0000313" key="2">
    <source>
        <dbReference type="EMBL" id="PNX89445.1"/>
    </source>
</evidence>